<keyword evidence="3" id="KW-1185">Reference proteome</keyword>
<organism evidence="2 3">
    <name type="scientific">Cardamine amara subsp. amara</name>
    <dbReference type="NCBI Taxonomy" id="228776"/>
    <lineage>
        <taxon>Eukaryota</taxon>
        <taxon>Viridiplantae</taxon>
        <taxon>Streptophyta</taxon>
        <taxon>Embryophyta</taxon>
        <taxon>Tracheophyta</taxon>
        <taxon>Spermatophyta</taxon>
        <taxon>Magnoliopsida</taxon>
        <taxon>eudicotyledons</taxon>
        <taxon>Gunneridae</taxon>
        <taxon>Pentapetalae</taxon>
        <taxon>rosids</taxon>
        <taxon>malvids</taxon>
        <taxon>Brassicales</taxon>
        <taxon>Brassicaceae</taxon>
        <taxon>Cardamineae</taxon>
        <taxon>Cardamine</taxon>
    </lineage>
</organism>
<name>A0ABD1BS03_CARAN</name>
<dbReference type="Gene3D" id="2.60.210.10">
    <property type="entry name" value="Apoptosis, Tumor Necrosis Factor Receptor Associated Protein 2, Chain A"/>
    <property type="match status" value="1"/>
</dbReference>
<sequence>MTYIPNAIVSSTYAKIKIRNHVEKIVWHIYSRESKDGYGKSDLISVEDLNDESKGYLVEDTIVLELASLLCVTETKFIDSI</sequence>
<dbReference type="AlphaFoldDB" id="A0ABD1BS03"/>
<dbReference type="InterPro" id="IPR002083">
    <property type="entry name" value="MATH/TRAF_dom"/>
</dbReference>
<feature type="domain" description="MATH" evidence="1">
    <location>
        <begin position="1"/>
        <end position="68"/>
    </location>
</feature>
<reference evidence="2 3" key="1">
    <citation type="submission" date="2024-04" db="EMBL/GenBank/DDBJ databases">
        <title>Genome assembly C_amara_ONT_v2.</title>
        <authorList>
            <person name="Yant L."/>
            <person name="Moore C."/>
            <person name="Slenker M."/>
        </authorList>
    </citation>
    <scope>NUCLEOTIDE SEQUENCE [LARGE SCALE GENOMIC DNA]</scope>
    <source>
        <tissue evidence="2">Leaf</tissue>
    </source>
</reference>
<dbReference type="EMBL" id="JBANAX010000166">
    <property type="protein sequence ID" value="KAL1219933.1"/>
    <property type="molecule type" value="Genomic_DNA"/>
</dbReference>
<gene>
    <name evidence="2" type="ORF">V5N11_021712</name>
</gene>
<evidence type="ECO:0000259" key="1">
    <source>
        <dbReference type="PROSITE" id="PS50144"/>
    </source>
</evidence>
<accession>A0ABD1BS03</accession>
<evidence type="ECO:0000313" key="3">
    <source>
        <dbReference type="Proteomes" id="UP001558713"/>
    </source>
</evidence>
<dbReference type="Proteomes" id="UP001558713">
    <property type="component" value="Unassembled WGS sequence"/>
</dbReference>
<dbReference type="PROSITE" id="PS50144">
    <property type="entry name" value="MATH"/>
    <property type="match status" value="1"/>
</dbReference>
<dbReference type="SUPFAM" id="SSF49599">
    <property type="entry name" value="TRAF domain-like"/>
    <property type="match status" value="1"/>
</dbReference>
<dbReference type="InterPro" id="IPR008974">
    <property type="entry name" value="TRAF-like"/>
</dbReference>
<protein>
    <recommendedName>
        <fullName evidence="1">MATH domain-containing protein</fullName>
    </recommendedName>
</protein>
<evidence type="ECO:0000313" key="2">
    <source>
        <dbReference type="EMBL" id="KAL1219933.1"/>
    </source>
</evidence>
<comment type="caution">
    <text evidence="2">The sequence shown here is derived from an EMBL/GenBank/DDBJ whole genome shotgun (WGS) entry which is preliminary data.</text>
</comment>
<proteinExistence type="predicted"/>